<dbReference type="RefSeq" id="XP_028543318.1">
    <property type="nucleotide sequence ID" value="XM_028687517.1"/>
</dbReference>
<feature type="signal peptide" evidence="1">
    <location>
        <begin position="1"/>
        <end position="21"/>
    </location>
</feature>
<reference evidence="3" key="1">
    <citation type="submission" date="2017-04" db="EMBL/GenBank/DDBJ databases">
        <title>Plasmodium gonderi genome.</title>
        <authorList>
            <person name="Arisue N."/>
            <person name="Honma H."/>
            <person name="Kawai S."/>
            <person name="Tougan T."/>
            <person name="Tanabe K."/>
            <person name="Horii T."/>
        </authorList>
    </citation>
    <scope>NUCLEOTIDE SEQUENCE [LARGE SCALE GENOMIC DNA]</scope>
    <source>
        <strain evidence="3">ATCC 30045</strain>
    </source>
</reference>
<name>A0A1Y1JDW9_PLAGO</name>
<sequence>MKRHHPFHFFLIFLLVNCARGKLTNDDSVASSQSRDFGKDMDELDLSGLENDIENIEEIAYSDRNYQFVTQMYVYVRVDTKYKKYLNHLQLISLGEKYMTLLQNAMMHVQIKKTGVGVFTCFYQDKAIKENLVTYFLLQKEVDFVEVGFDTKFPEGRDSPITDADRRMALQGQTNDEL</sequence>
<feature type="chain" id="PRO_5012688605" evidence="1">
    <location>
        <begin position="22"/>
        <end position="178"/>
    </location>
</feature>
<dbReference type="OrthoDB" id="369974at2759"/>
<keyword evidence="1" id="KW-0732">Signal</keyword>
<accession>A0A1Y1JDW9</accession>
<proteinExistence type="predicted"/>
<dbReference type="Proteomes" id="UP000195521">
    <property type="component" value="Unassembled WGS sequence"/>
</dbReference>
<keyword evidence="3" id="KW-1185">Reference proteome</keyword>
<comment type="caution">
    <text evidence="2">The sequence shown here is derived from an EMBL/GenBank/DDBJ whole genome shotgun (WGS) entry which is preliminary data.</text>
</comment>
<evidence type="ECO:0000256" key="1">
    <source>
        <dbReference type="SAM" id="SignalP"/>
    </source>
</evidence>
<dbReference type="AlphaFoldDB" id="A0A1Y1JDW9"/>
<dbReference type="EMBL" id="BDQF01000009">
    <property type="protein sequence ID" value="GAW80729.1"/>
    <property type="molecule type" value="Genomic_DNA"/>
</dbReference>
<gene>
    <name evidence="2" type="ORF">PGO_082950</name>
</gene>
<organism evidence="2 3">
    <name type="scientific">Plasmodium gonderi</name>
    <dbReference type="NCBI Taxonomy" id="77519"/>
    <lineage>
        <taxon>Eukaryota</taxon>
        <taxon>Sar</taxon>
        <taxon>Alveolata</taxon>
        <taxon>Apicomplexa</taxon>
        <taxon>Aconoidasida</taxon>
        <taxon>Haemosporida</taxon>
        <taxon>Plasmodiidae</taxon>
        <taxon>Plasmodium</taxon>
        <taxon>Plasmodium (Plasmodium)</taxon>
    </lineage>
</organism>
<dbReference type="GeneID" id="39747445"/>
<evidence type="ECO:0000313" key="2">
    <source>
        <dbReference type="EMBL" id="GAW80729.1"/>
    </source>
</evidence>
<evidence type="ECO:0000313" key="3">
    <source>
        <dbReference type="Proteomes" id="UP000195521"/>
    </source>
</evidence>
<dbReference type="OMA" id="CFYQDKA"/>
<protein>
    <submittedName>
        <fullName evidence="2">Uncharacterized protein</fullName>
    </submittedName>
</protein>